<dbReference type="InterPro" id="IPR011032">
    <property type="entry name" value="GroES-like_sf"/>
</dbReference>
<dbReference type="GO" id="GO:0016491">
    <property type="term" value="F:oxidoreductase activity"/>
    <property type="evidence" value="ECO:0007669"/>
    <property type="project" value="UniProtKB-KW"/>
</dbReference>
<organism evidence="4 5">
    <name type="scientific">Photinus pyralis</name>
    <name type="common">Common eastern firefly</name>
    <name type="synonym">Lampyris pyralis</name>
    <dbReference type="NCBI Taxonomy" id="7054"/>
    <lineage>
        <taxon>Eukaryota</taxon>
        <taxon>Metazoa</taxon>
        <taxon>Ecdysozoa</taxon>
        <taxon>Arthropoda</taxon>
        <taxon>Hexapoda</taxon>
        <taxon>Insecta</taxon>
        <taxon>Pterygota</taxon>
        <taxon>Neoptera</taxon>
        <taxon>Endopterygota</taxon>
        <taxon>Coleoptera</taxon>
        <taxon>Polyphaga</taxon>
        <taxon>Elateriformia</taxon>
        <taxon>Elateroidea</taxon>
        <taxon>Lampyridae</taxon>
        <taxon>Lampyrinae</taxon>
        <taxon>Photinus</taxon>
    </lineage>
</organism>
<feature type="domain" description="Alcohol dehydrogenase-like N-terminal" evidence="3">
    <location>
        <begin position="26"/>
        <end position="138"/>
    </location>
</feature>
<keyword evidence="1" id="KW-0560">Oxidoreductase</keyword>
<accession>A0A5N4A395</accession>
<evidence type="ECO:0000313" key="5">
    <source>
        <dbReference type="Proteomes" id="UP000327044"/>
    </source>
</evidence>
<dbReference type="Pfam" id="PF00107">
    <property type="entry name" value="ADH_zinc_N"/>
    <property type="match status" value="1"/>
</dbReference>
<keyword evidence="5" id="KW-1185">Reference proteome</keyword>
<dbReference type="InParanoid" id="A0A5N4A395"/>
<dbReference type="SUPFAM" id="SSF50129">
    <property type="entry name" value="GroES-like"/>
    <property type="match status" value="1"/>
</dbReference>
<dbReference type="SUPFAM" id="SSF51735">
    <property type="entry name" value="NAD(P)-binding Rossmann-fold domains"/>
    <property type="match status" value="1"/>
</dbReference>
<evidence type="ECO:0000259" key="2">
    <source>
        <dbReference type="Pfam" id="PF00107"/>
    </source>
</evidence>
<evidence type="ECO:0000259" key="3">
    <source>
        <dbReference type="Pfam" id="PF08240"/>
    </source>
</evidence>
<evidence type="ECO:0000256" key="1">
    <source>
        <dbReference type="ARBA" id="ARBA00023002"/>
    </source>
</evidence>
<dbReference type="InterPro" id="IPR013149">
    <property type="entry name" value="ADH-like_C"/>
</dbReference>
<dbReference type="Proteomes" id="UP000327044">
    <property type="component" value="Unassembled WGS sequence"/>
</dbReference>
<evidence type="ECO:0000313" key="4">
    <source>
        <dbReference type="EMBL" id="KAB0791814.1"/>
    </source>
</evidence>
<dbReference type="InterPro" id="IPR050129">
    <property type="entry name" value="Zn_alcohol_dh"/>
</dbReference>
<dbReference type="Gene3D" id="3.40.50.720">
    <property type="entry name" value="NAD(P)-binding Rossmann-like Domain"/>
    <property type="match status" value="1"/>
</dbReference>
<dbReference type="EMBL" id="VVIM01000011">
    <property type="protein sequence ID" value="KAB0791814.1"/>
    <property type="molecule type" value="Genomic_DNA"/>
</dbReference>
<name>A0A5N4A395_PHOPY</name>
<dbReference type="Gene3D" id="3.90.180.10">
    <property type="entry name" value="Medium-chain alcohol dehydrogenases, catalytic domain"/>
    <property type="match status" value="1"/>
</dbReference>
<protein>
    <recommendedName>
        <fullName evidence="6">Enoyl reductase (ER) domain-containing protein</fullName>
    </recommendedName>
</protein>
<dbReference type="AlphaFoldDB" id="A0A5N4A395"/>
<dbReference type="InterPro" id="IPR013154">
    <property type="entry name" value="ADH-like_N"/>
</dbReference>
<dbReference type="Pfam" id="PF08240">
    <property type="entry name" value="ADH_N"/>
    <property type="match status" value="1"/>
</dbReference>
<proteinExistence type="predicted"/>
<dbReference type="InterPro" id="IPR036291">
    <property type="entry name" value="NAD(P)-bd_dom_sf"/>
</dbReference>
<evidence type="ECO:0008006" key="6">
    <source>
        <dbReference type="Google" id="ProtNLM"/>
    </source>
</evidence>
<feature type="domain" description="Alcohol dehydrogenase-like C-terminal" evidence="2">
    <location>
        <begin position="182"/>
        <end position="304"/>
    </location>
</feature>
<dbReference type="OrthoDB" id="3941538at2759"/>
<sequence>MEAIRFSKYDEYLELFECPIPQVTNADHVLVKVLFAGITQRDVHVIDGNVPCRRDKAFIMGQEISGAVVGIGTQVLVVTPGDYVIVNPFSSCQICNHCRSGHPHLCQQCKVERMMGLHENGGWAEYIIVPEIQIYKLCDNIPVELGILAPLLSVVAHALQFIEPLGLDKRILVLGAGVSGVLWIALFHYKGFRNVLVSEPNLARHEIIQQMDVNYEIITPAVVGQRISTDSSFYFDLVVDCSSNAKALQRAVDLLDSGGKLLVFGSKPMNARICISPFELQRRESKIIGVDVGSYTYPSALALLQCLSNRYLTYERLGIKVYPLRQYKEAIDHVRKRSVLKAVFRMPDDCKCL</sequence>
<reference evidence="4 5" key="1">
    <citation type="journal article" date="2018" name="Elife">
        <title>Firefly genomes illuminate parallel origins of bioluminescence in beetles.</title>
        <authorList>
            <person name="Fallon T.R."/>
            <person name="Lower S.E."/>
            <person name="Chang C.H."/>
            <person name="Bessho-Uehara M."/>
            <person name="Martin G.J."/>
            <person name="Bewick A.J."/>
            <person name="Behringer M."/>
            <person name="Debat H.J."/>
            <person name="Wong I."/>
            <person name="Day J.C."/>
            <person name="Suvorov A."/>
            <person name="Silva C.J."/>
            <person name="Stanger-Hall K.F."/>
            <person name="Hall D.W."/>
            <person name="Schmitz R.J."/>
            <person name="Nelson D.R."/>
            <person name="Lewis S.M."/>
            <person name="Shigenobu S."/>
            <person name="Bybee S.M."/>
            <person name="Larracuente A.M."/>
            <person name="Oba Y."/>
            <person name="Weng J.K."/>
        </authorList>
    </citation>
    <scope>NUCLEOTIDE SEQUENCE [LARGE SCALE GENOMIC DNA]</scope>
    <source>
        <strain evidence="4">1611_PpyrPB1</strain>
        <tissue evidence="4">Whole body</tissue>
    </source>
</reference>
<dbReference type="PANTHER" id="PTHR43401">
    <property type="entry name" value="L-THREONINE 3-DEHYDROGENASE"/>
    <property type="match status" value="1"/>
</dbReference>
<dbReference type="PANTHER" id="PTHR43401:SF2">
    <property type="entry name" value="L-THREONINE 3-DEHYDROGENASE"/>
    <property type="match status" value="1"/>
</dbReference>
<comment type="caution">
    <text evidence="4">The sequence shown here is derived from an EMBL/GenBank/DDBJ whole genome shotgun (WGS) entry which is preliminary data.</text>
</comment>
<gene>
    <name evidence="4" type="ORF">PPYR_03614</name>
</gene>